<name>A0A077PG92_XENBV</name>
<comment type="cofactor">
    <cofactor evidence="1">
        <name>pantetheine 4'-phosphate</name>
        <dbReference type="ChEBI" id="CHEBI:47942"/>
    </cofactor>
</comment>
<dbReference type="EMBL" id="CBSY010000057">
    <property type="protein sequence ID" value="CDH18749.1"/>
    <property type="molecule type" value="Genomic_DNA"/>
</dbReference>
<dbReference type="Gene3D" id="3.40.50.12780">
    <property type="entry name" value="N-terminal domain of ligase-like"/>
    <property type="match status" value="2"/>
</dbReference>
<dbReference type="SUPFAM" id="SSF56801">
    <property type="entry name" value="Acetyl-CoA synthetase-like"/>
    <property type="match status" value="2"/>
</dbReference>
<evidence type="ECO:0000313" key="6">
    <source>
        <dbReference type="Proteomes" id="UP000028500"/>
    </source>
</evidence>
<dbReference type="RefSeq" id="WP_230579166.1">
    <property type="nucleotide sequence ID" value="NZ_CAWLZI010000015.1"/>
</dbReference>
<evidence type="ECO:0000256" key="2">
    <source>
        <dbReference type="ARBA" id="ARBA00022450"/>
    </source>
</evidence>
<dbReference type="InterPro" id="IPR023213">
    <property type="entry name" value="CAT-like_dom_sf"/>
</dbReference>
<proteinExistence type="predicted"/>
<dbReference type="Gene3D" id="3.30.300.30">
    <property type="match status" value="2"/>
</dbReference>
<dbReference type="SMART" id="SM00823">
    <property type="entry name" value="PKS_PP"/>
    <property type="match status" value="1"/>
</dbReference>
<dbReference type="GO" id="GO:0003824">
    <property type="term" value="F:catalytic activity"/>
    <property type="evidence" value="ECO:0007669"/>
    <property type="project" value="InterPro"/>
</dbReference>
<evidence type="ECO:0000256" key="3">
    <source>
        <dbReference type="ARBA" id="ARBA00022553"/>
    </source>
</evidence>
<evidence type="ECO:0000256" key="1">
    <source>
        <dbReference type="ARBA" id="ARBA00001957"/>
    </source>
</evidence>
<dbReference type="InterPro" id="IPR006162">
    <property type="entry name" value="Ppantetheine_attach_site"/>
</dbReference>
<evidence type="ECO:0000313" key="5">
    <source>
        <dbReference type="EMBL" id="CDH18749.1"/>
    </source>
</evidence>
<dbReference type="InterPro" id="IPR009081">
    <property type="entry name" value="PP-bd_ACP"/>
</dbReference>
<protein>
    <submittedName>
        <fullName evidence="5">Putative Nonribosomal peptide synthetase</fullName>
    </submittedName>
</protein>
<dbReference type="PROSITE" id="PS00012">
    <property type="entry name" value="PHOSPHOPANTETHEINE"/>
    <property type="match status" value="1"/>
</dbReference>
<dbReference type="Gene3D" id="3.30.559.30">
    <property type="entry name" value="Nonribosomal peptide synthetase, condensation domain"/>
    <property type="match status" value="2"/>
</dbReference>
<reference evidence="5" key="1">
    <citation type="submission" date="2013-07" db="EMBL/GenBank/DDBJ databases">
        <title>Sub-species coevolution in mutualistic symbiosis.</title>
        <authorList>
            <person name="Murfin K."/>
            <person name="Klassen J."/>
            <person name="Lee M."/>
            <person name="Forst S."/>
            <person name="Stock P."/>
            <person name="Goodrich-Blair H."/>
        </authorList>
    </citation>
    <scope>NUCLEOTIDE SEQUENCE [LARGE SCALE GENOMIC DNA]</scope>
    <source>
        <strain evidence="5">Kraussei Quebec</strain>
    </source>
</reference>
<dbReference type="Pfam" id="PF00550">
    <property type="entry name" value="PP-binding"/>
    <property type="match status" value="2"/>
</dbReference>
<dbReference type="InterPro" id="IPR045851">
    <property type="entry name" value="AMP-bd_C_sf"/>
</dbReference>
<dbReference type="SUPFAM" id="SSF53474">
    <property type="entry name" value="alpha/beta-Hydrolases"/>
    <property type="match status" value="1"/>
</dbReference>
<dbReference type="GO" id="GO:0031177">
    <property type="term" value="F:phosphopantetheine binding"/>
    <property type="evidence" value="ECO:0007669"/>
    <property type="project" value="InterPro"/>
</dbReference>
<keyword evidence="6" id="KW-1185">Reference proteome</keyword>
<dbReference type="GO" id="GO:0043041">
    <property type="term" value="P:amino acid activation for nonribosomal peptide biosynthetic process"/>
    <property type="evidence" value="ECO:0007669"/>
    <property type="project" value="TreeGrafter"/>
</dbReference>
<dbReference type="PANTHER" id="PTHR45527">
    <property type="entry name" value="NONRIBOSOMAL PEPTIDE SYNTHETASE"/>
    <property type="match status" value="1"/>
</dbReference>
<dbReference type="InterPro" id="IPR020806">
    <property type="entry name" value="PKS_PP-bd"/>
</dbReference>
<sequence>MKIKQEVAEMHTNDPIVMNARKQAFKDYVRQQLDTEYRGCPFFVTRQAGSETNTNTEVVTTSFTLAESLNSRIFTMAASPLHRLSLFSACIKYLAFLHSREPEGSLVWAFGAQDKAGNGTPAVLSNDPPAGVYLVPAKWHLTETELTQPVKRLFGEELAQWKRVAALASDIPLQSASSVMSQLPQVLVGYSETLAPFEGTDTAHYSLSIWLQASPEKTCLHMRFDSQRVDAELTSLLMDRLTLLLNSMVFEPNSPLASMPWMPKQERERIAALSAPVPAQPLRYKNVAQAMTASMRDRAETQFLEAGDQTVNFKQLEQYTAILLTDPDLPQWESLGDCVLIVGAKGVETTLAAMACIRIGKPFCLQSHSAPERQLLDIIELHSTKVVLLQESCGEMAELFSAQGCQVVMLPYYVPDAPAKLTHRTEMSALAALLRKGEAVNPDDPLCVVMTSGSEGKPKGCINTHKALLNLSAEKQTLYRTAGSRVASVANHTFDYFVLECVQCLTQDIVLVMPPEEARTDAEKCVRFLRESRIDLLFTTTVLAEYIMAQGDIPNLRQLYFGGESLRTFQKNNYELFNVYGPSETGVLTTYLPIVRNDQKITIGKPFGGCQCIVVFPDTLEPCPIGVSGELLIGGTGVGAGYINRPDLTEKAFIDLDTEWLKGKYYRSGDLCCWNVQGEIEIEGRRDRQLKVNGFRVELDAIEKNILDLPTVAQAAVVGIEDQRGRAHVGAFIVTTDSGGTEQNVREALLSRMPAYMVPSQVILVTELPLTRNGKLNRQGLKQAFGKAMNGKVVRPDGAIQEWLAACWARYLELDADTLSVDKSFFSLGGHSLRAARVLAEIQHEFGQAVSLLEFFQNDTIEALAKTIDARRTGGDSMVTESFSSLLETAPQFAVGGRGPLSAQEVRLYAEYRLHPESQAYILALEIPLSHELLPDAVKQALQALIDRHDILRTRYRIDSEGIPYAEILPSLPVDRVLIDDRNQWLQMRAQAFELGEAPLLRGCLQEINTEHAGLQLQIHHILVDKPSLEILQHEFQQLLAHESLAPVALSYRRYALALVDARQHPVWTQAEAFWANYLEGLEFEPFGHGAVDAGSKVKTLSWYLSAADMAAVKRLCGAVNVTPAMLFLSVWGLTVAHEGGSNAFSISVANAFRPKNALETVGMFVSLSPCAFRFDKPTATFDRFIKKLADEQWRMVDQLFFPVEEAFALLSRDPRMFGSNPLLNVAYSYLDAADHEAPDADDLSLEAHGPLNLTVSHRTQGIQKTQSCRLTLEYQIEAFPDSQIEAIATSYQEILRQILSHAPSTLQIDELMVSADAVKKAFRPVQRRASYRQIDAMLINGFLTLTDRPAVIDEEGVVTWEEFAALTAAYTQVLNKGTIRRALILGRQGRQLQTFLAACFLTHTTYLALETGTPEERINEVIRHAEPDLVIMHGTEIDAAAVSKMGAQLQDDSLLAPVSINWHGFRSLKSCDDNPIAWILYSSGTTGKPKGICVAARTAAQYVDSLVNKLGLKQELQTTQQGLRIVQQFSPSFDGYLEEVLLAWALQGTSVVADRYSLLDERKVRAFLLRYCPDVISAAPALFSAWNRMPELAPLPTICISGGDFLAAGDISQLLERTQIWNSYGPTETCIAVSMVNCAQLVSGAALSIGEPFDHAAFAVINQDGGRLRVGQWGELVIYGDFERHGYLNDPALTARKFGRDAQGTFFRTGDLAMADKNGLFYLRGRMDDSCKVRGNFIGLGELENRAGQYPDVIAAGAAVAFAGTPEACLVLAIEGKENIQSELQQYLARHYPRSHLPSAIFPLASLPRTEIGKLDRQRIAARFLEWRENTHQTQDEQVATMSEGVQKLIACWRTCLGYKGVLTQDSDFFLVSGSSLSAVRLANQLETLFNVTFSPVDVFRNATLGGQWSLIKARQGADDIMPVKLLQERFLNADDPNIAKLILLPPALGGLIELQALADKLAGRVTVSVLTMEPRDVENLSVQEFKQALLNALTSHIKAQDIHPSRSLWLGGYSLGAEMLVALLAQQAELSQPSQHFSQHIDKLVFLDPNLRTDVFAGDELYAEFVGFFHDVNRLAFDCAGLDADMDVETLRRQFPSLHQEWRYYQLQHQILENKTFYERILALPSENLPVAMFFSNDADEAGIDGLTQKMKGCCTVRRKSGDHVEFVKQLTSDDFIDLEQGKTLCVQK</sequence>
<dbReference type="PROSITE" id="PS50075">
    <property type="entry name" value="CARRIER"/>
    <property type="match status" value="2"/>
</dbReference>
<dbReference type="PANTHER" id="PTHR45527:SF1">
    <property type="entry name" value="FATTY ACID SYNTHASE"/>
    <property type="match status" value="1"/>
</dbReference>
<dbReference type="HOGENOM" id="CLU_231752_0_0_6"/>
<dbReference type="InterPro" id="IPR036736">
    <property type="entry name" value="ACP-like_sf"/>
</dbReference>
<dbReference type="InterPro" id="IPR001242">
    <property type="entry name" value="Condensation_dom"/>
</dbReference>
<dbReference type="GO" id="GO:0005737">
    <property type="term" value="C:cytoplasm"/>
    <property type="evidence" value="ECO:0007669"/>
    <property type="project" value="TreeGrafter"/>
</dbReference>
<dbReference type="Pfam" id="PF00668">
    <property type="entry name" value="Condensation"/>
    <property type="match status" value="1"/>
</dbReference>
<dbReference type="Gene3D" id="3.30.559.10">
    <property type="entry name" value="Chloramphenicol acetyltransferase-like domain"/>
    <property type="match status" value="1"/>
</dbReference>
<feature type="domain" description="Carrier" evidence="4">
    <location>
        <begin position="1841"/>
        <end position="1917"/>
    </location>
</feature>
<accession>A0A077PG92</accession>
<dbReference type="SUPFAM" id="SSF47336">
    <property type="entry name" value="ACP-like"/>
    <property type="match status" value="2"/>
</dbReference>
<feature type="domain" description="Carrier" evidence="4">
    <location>
        <begin position="795"/>
        <end position="872"/>
    </location>
</feature>
<keyword evidence="2" id="KW-0596">Phosphopantetheine</keyword>
<comment type="caution">
    <text evidence="5">The sequence shown here is derived from an EMBL/GenBank/DDBJ whole genome shotgun (WGS) entry which is preliminary data.</text>
</comment>
<gene>
    <name evidence="5" type="ORF">XBKQ1_150006</name>
</gene>
<dbReference type="PROSITE" id="PS00455">
    <property type="entry name" value="AMP_BINDING"/>
    <property type="match status" value="2"/>
</dbReference>
<dbReference type="InterPro" id="IPR000873">
    <property type="entry name" value="AMP-dep_synth/lig_dom"/>
</dbReference>
<organism evidence="5 6">
    <name type="scientific">Xenorhabdus bovienii str. kraussei Quebec</name>
    <dbReference type="NCBI Taxonomy" id="1398203"/>
    <lineage>
        <taxon>Bacteria</taxon>
        <taxon>Pseudomonadati</taxon>
        <taxon>Pseudomonadota</taxon>
        <taxon>Gammaproteobacteria</taxon>
        <taxon>Enterobacterales</taxon>
        <taxon>Morganellaceae</taxon>
        <taxon>Xenorhabdus</taxon>
    </lineage>
</organism>
<dbReference type="Proteomes" id="UP000028500">
    <property type="component" value="Unassembled WGS sequence"/>
</dbReference>
<dbReference type="InterPro" id="IPR025110">
    <property type="entry name" value="AMP-bd_C"/>
</dbReference>
<dbReference type="InterPro" id="IPR029058">
    <property type="entry name" value="AB_hydrolase_fold"/>
</dbReference>
<dbReference type="Gene3D" id="1.10.1200.10">
    <property type="entry name" value="ACP-like"/>
    <property type="match status" value="2"/>
</dbReference>
<evidence type="ECO:0000259" key="4">
    <source>
        <dbReference type="PROSITE" id="PS50075"/>
    </source>
</evidence>
<keyword evidence="3" id="KW-0597">Phosphoprotein</keyword>
<dbReference type="SUPFAM" id="SSF52777">
    <property type="entry name" value="CoA-dependent acyltransferases"/>
    <property type="match status" value="2"/>
</dbReference>
<dbReference type="InterPro" id="IPR042099">
    <property type="entry name" value="ANL_N_sf"/>
</dbReference>
<dbReference type="GO" id="GO:0044550">
    <property type="term" value="P:secondary metabolite biosynthetic process"/>
    <property type="evidence" value="ECO:0007669"/>
    <property type="project" value="TreeGrafter"/>
</dbReference>
<dbReference type="InterPro" id="IPR020845">
    <property type="entry name" value="AMP-binding_CS"/>
</dbReference>
<dbReference type="Pfam" id="PF13193">
    <property type="entry name" value="AMP-binding_C"/>
    <property type="match status" value="1"/>
</dbReference>
<dbReference type="Pfam" id="PF00501">
    <property type="entry name" value="AMP-binding"/>
    <property type="match status" value="2"/>
</dbReference>
<dbReference type="Gene3D" id="3.40.50.1820">
    <property type="entry name" value="alpha/beta hydrolase"/>
    <property type="match status" value="1"/>
</dbReference>